<sequence length="179" mass="19492">MALAVRCLFRRFPTSALSDTRIAFSTTKFCPNAAVPLPSNEKVYPEKIVQIVEDISKLNLLEVADLNSLLKSRLNISDAPVMMAGAMAGAPPAQQEEEEEEVAPQAIQTSFTVKLQKYDETKKVAIIKEIKNLVEGMNLVQAKKFVESCPAVVKADIAKDEAEKMKEALAAVGGEVVVE</sequence>
<dbReference type="PANTHER" id="PTHR45987:SF4">
    <property type="entry name" value="LARGE RIBOSOMAL SUBUNIT PROTEIN BL12M"/>
    <property type="match status" value="1"/>
</dbReference>
<comment type="similarity">
    <text evidence="1">Belongs to the bacterial ribosomal protein bL12 family.</text>
</comment>
<reference evidence="6" key="1">
    <citation type="journal article" date="2017" name="Aquat. Toxicol.">
        <title>Spliced leader-based analyses reveal the effects of polycyclic aromatic hydrocarbons on gene expression in the copepod Pseudodiaptomus poplesia.</title>
        <authorList>
            <person name="Zhuang Y."/>
            <person name="Yang F."/>
            <person name="Xu D."/>
            <person name="Chen H."/>
            <person name="Zhang H."/>
            <person name="Liu G."/>
        </authorList>
    </citation>
    <scope>NUCLEOTIDE SEQUENCE</scope>
</reference>
<dbReference type="AlphaFoldDB" id="A0A1S6GLE5"/>
<evidence type="ECO:0000256" key="2">
    <source>
        <dbReference type="ARBA" id="ARBA00022980"/>
    </source>
</evidence>
<accession>A0A1S6GLE5</accession>
<dbReference type="GO" id="GO:0006412">
    <property type="term" value="P:translation"/>
    <property type="evidence" value="ECO:0007669"/>
    <property type="project" value="InterPro"/>
</dbReference>
<dbReference type="EMBL" id="KY314252">
    <property type="protein sequence ID" value="AQS22686.1"/>
    <property type="molecule type" value="mRNA"/>
</dbReference>
<dbReference type="Gene3D" id="1.20.5.710">
    <property type="entry name" value="Single helix bin"/>
    <property type="match status" value="1"/>
</dbReference>
<evidence type="ECO:0000256" key="3">
    <source>
        <dbReference type="ARBA" id="ARBA00023274"/>
    </source>
</evidence>
<dbReference type="SUPFAM" id="SSF54736">
    <property type="entry name" value="ClpS-like"/>
    <property type="match status" value="1"/>
</dbReference>
<dbReference type="GO" id="GO:0003729">
    <property type="term" value="F:mRNA binding"/>
    <property type="evidence" value="ECO:0007669"/>
    <property type="project" value="TreeGrafter"/>
</dbReference>
<evidence type="ECO:0000259" key="5">
    <source>
        <dbReference type="Pfam" id="PF16320"/>
    </source>
</evidence>
<dbReference type="GO" id="GO:0003735">
    <property type="term" value="F:structural constituent of ribosome"/>
    <property type="evidence" value="ECO:0007669"/>
    <property type="project" value="InterPro"/>
</dbReference>
<dbReference type="Pfam" id="PF16320">
    <property type="entry name" value="Ribosomal_L12_N"/>
    <property type="match status" value="1"/>
</dbReference>
<dbReference type="InterPro" id="IPR036235">
    <property type="entry name" value="Ribosomal_bL12_oligo_N_sf"/>
</dbReference>
<dbReference type="InterPro" id="IPR013823">
    <property type="entry name" value="Ribosomal_bL12_C"/>
</dbReference>
<dbReference type="InterPro" id="IPR008932">
    <property type="entry name" value="Ribosomal_bL12_oligo"/>
</dbReference>
<evidence type="ECO:0000256" key="1">
    <source>
        <dbReference type="ARBA" id="ARBA00007197"/>
    </source>
</evidence>
<evidence type="ECO:0000259" key="4">
    <source>
        <dbReference type="Pfam" id="PF00542"/>
    </source>
</evidence>
<keyword evidence="3" id="KW-0687">Ribonucleoprotein</keyword>
<feature type="domain" description="Large ribosomal subunit protein bL12 oligomerization" evidence="5">
    <location>
        <begin position="47"/>
        <end position="91"/>
    </location>
</feature>
<dbReference type="Pfam" id="PF00542">
    <property type="entry name" value="Ribosomal_L12"/>
    <property type="match status" value="1"/>
</dbReference>
<dbReference type="PANTHER" id="PTHR45987">
    <property type="entry name" value="39S RIBOSOMAL PROTEIN L12"/>
    <property type="match status" value="1"/>
</dbReference>
<evidence type="ECO:0000313" key="6">
    <source>
        <dbReference type="EMBL" id="AQS22686.1"/>
    </source>
</evidence>
<protein>
    <submittedName>
        <fullName evidence="6">Mitochondrial 39S ribosomal protein L12</fullName>
    </submittedName>
</protein>
<dbReference type="FunFam" id="3.30.1390.10:FF:000001">
    <property type="entry name" value="50S ribosomal protein L7/L12"/>
    <property type="match status" value="1"/>
</dbReference>
<dbReference type="SUPFAM" id="SSF48300">
    <property type="entry name" value="Ribosomal protein L7/12, oligomerisation (N-terminal) domain"/>
    <property type="match status" value="1"/>
</dbReference>
<dbReference type="GO" id="GO:0005762">
    <property type="term" value="C:mitochondrial large ribosomal subunit"/>
    <property type="evidence" value="ECO:0007669"/>
    <property type="project" value="TreeGrafter"/>
</dbReference>
<proteinExistence type="evidence at transcript level"/>
<dbReference type="Gene3D" id="3.30.1390.10">
    <property type="match status" value="1"/>
</dbReference>
<organism evidence="6">
    <name type="scientific">Pseudodiaptomus poplesia</name>
    <dbReference type="NCBI Taxonomy" id="213370"/>
    <lineage>
        <taxon>Eukaryota</taxon>
        <taxon>Metazoa</taxon>
        <taxon>Ecdysozoa</taxon>
        <taxon>Arthropoda</taxon>
        <taxon>Crustacea</taxon>
        <taxon>Multicrustacea</taxon>
        <taxon>Hexanauplia</taxon>
        <taxon>Copepoda</taxon>
        <taxon>Calanoida</taxon>
        <taxon>Pseudodiaptomidae</taxon>
        <taxon>Pseudodiaptomus</taxon>
    </lineage>
</organism>
<dbReference type="InterPro" id="IPR014719">
    <property type="entry name" value="Ribosomal_bL12_C/ClpS-like"/>
</dbReference>
<dbReference type="InterPro" id="IPR000206">
    <property type="entry name" value="Ribosomal_bL12"/>
</dbReference>
<keyword evidence="2 6" id="KW-0689">Ribosomal protein</keyword>
<name>A0A1S6GLE5_9MAXI</name>
<feature type="domain" description="Large ribosomal subunit protein bL12 C-terminal" evidence="4">
    <location>
        <begin position="111"/>
        <end position="178"/>
    </location>
</feature>